<protein>
    <recommendedName>
        <fullName evidence="4">RRM domain-containing protein</fullName>
    </recommendedName>
</protein>
<feature type="compositionally biased region" description="Basic and acidic residues" evidence="3">
    <location>
        <begin position="633"/>
        <end position="644"/>
    </location>
</feature>
<reference evidence="5 6" key="1">
    <citation type="submission" date="2020-04" db="EMBL/GenBank/DDBJ databases">
        <title>Perkinsus olseni comparative genomics.</title>
        <authorList>
            <person name="Bogema D.R."/>
        </authorList>
    </citation>
    <scope>NUCLEOTIDE SEQUENCE [LARGE SCALE GENOMIC DNA]</scope>
    <source>
        <strain evidence="5">ATCC PRA-179</strain>
    </source>
</reference>
<feature type="compositionally biased region" description="Low complexity" evidence="3">
    <location>
        <begin position="717"/>
        <end position="736"/>
    </location>
</feature>
<feature type="compositionally biased region" description="Basic and acidic residues" evidence="3">
    <location>
        <begin position="238"/>
        <end position="255"/>
    </location>
</feature>
<dbReference type="EMBL" id="JABAHT010000324">
    <property type="protein sequence ID" value="KAF4658092.1"/>
    <property type="molecule type" value="Genomic_DNA"/>
</dbReference>
<dbReference type="GO" id="GO:0061574">
    <property type="term" value="C:ASAP complex"/>
    <property type="evidence" value="ECO:0007669"/>
    <property type="project" value="TreeGrafter"/>
</dbReference>
<dbReference type="Gene3D" id="3.30.70.330">
    <property type="match status" value="1"/>
</dbReference>
<feature type="compositionally biased region" description="Polar residues" evidence="3">
    <location>
        <begin position="383"/>
        <end position="401"/>
    </location>
</feature>
<dbReference type="InterPro" id="IPR035979">
    <property type="entry name" value="RBD_domain_sf"/>
</dbReference>
<feature type="region of interest" description="Disordered" evidence="3">
    <location>
        <begin position="1"/>
        <end position="30"/>
    </location>
</feature>
<evidence type="ECO:0000313" key="5">
    <source>
        <dbReference type="EMBL" id="KAF4658092.1"/>
    </source>
</evidence>
<organism evidence="5 6">
    <name type="scientific">Perkinsus olseni</name>
    <name type="common">Perkinsus atlanticus</name>
    <dbReference type="NCBI Taxonomy" id="32597"/>
    <lineage>
        <taxon>Eukaryota</taxon>
        <taxon>Sar</taxon>
        <taxon>Alveolata</taxon>
        <taxon>Perkinsozoa</taxon>
        <taxon>Perkinsea</taxon>
        <taxon>Perkinsida</taxon>
        <taxon>Perkinsidae</taxon>
        <taxon>Perkinsus</taxon>
    </lineage>
</organism>
<evidence type="ECO:0000259" key="4">
    <source>
        <dbReference type="PROSITE" id="PS50102"/>
    </source>
</evidence>
<feature type="region of interest" description="Disordered" evidence="3">
    <location>
        <begin position="933"/>
        <end position="958"/>
    </location>
</feature>
<feature type="compositionally biased region" description="Basic and acidic residues" evidence="3">
    <location>
        <begin position="469"/>
        <end position="483"/>
    </location>
</feature>
<name>A0A7J6LFR1_PEROL</name>
<dbReference type="InterPro" id="IPR012677">
    <property type="entry name" value="Nucleotide-bd_a/b_plait_sf"/>
</dbReference>
<feature type="domain" description="RRM" evidence="4">
    <location>
        <begin position="1019"/>
        <end position="1112"/>
    </location>
</feature>
<sequence length="1266" mass="142440">MLLRDPLMQRRQNNEQQRGELSQRDDFSDDGDLVVNAADVARKLAPNRGATSELRSFSATFHLSTASHFAPDTGVSEFSSENALLRIEDRVFVRSVVFQDTMPSSPRTRGKPIPASAASDRVARPVLLSTPFRAAAAATPEKSAPSRPPPPSRPPRHRTAGSSLKMMWPTEVPSETIIEMDIELDPNGDDVERNLPEWAEFLKSQQVVESPPPKPASAPPRLPLGGSTFSPPRAENSAGERPEYGRTYDRDREAIYGKLPRKPPVQYAVPSIGREVAPPSSQSRPVPSSRGHRGGYNAYSGYYEQIAKERNGIARGVRKDVEAPQTVAKETLPSASAEMSAPEVDQLPEISPWAEYEYVPYDKQAIVSEFESAGLERGEDRSWTVQPQKSSSGPWTVQPWGTSVAAGDAAEEYLEGRGGISWERGDELEDLPGGSSGRAWRGQEERAAERRESFAEEDGSEGSSFYQSDDERCSTTHREDYDGRSGGVREGGQSSRRGSEDDRRSPRADRSRRRGSFDSEESRRSSERGRRSGRMRDGSDSRADDTSEDGYYTDLSSGRSRYRRYRRRSRSSSSVTSSSYSDGSWYSRDGSDSGGRRDDSPRRNGTVEGTSGEVAAGQGHSEVGRSLQPPRTVGDRGPYREDFNSPRMVGNQGTGRQPEWVDKIRPGQPDGVLPSYNQNTVKPSEIMGFLNPRPTPKPSAAAAAAPERLEDAPPATPTRATYPEGSRASSSSSGGVMTSGGGIKKEWVAGVFKWIEKLDGVWYLRGNAATAMKFNFKPVDALADEKGRFMALHQEGMSKDAGYLMLREPEPRHLNNYFYTDLVSLEDLRSTVARGASWQLTEGCFNSNFQTLTFVRASDDSQGGGTRWLVFDRKPRGKGDSPERQEDRGAKQSFTPEEPKARQPEEIRHDDWDDWEKSKNYGEEWYWKNKGGESGAGGRQLEWKNRRGGGGGWGREWKEGKARNKPVVDWSRIEYHPDWRRFTGEWYGFKQYGKGPRPSFKSCELPGPHKDDHYIDMATILFVYGFPRSYSEDDLKEAFSKFGEVQEAKVKCKRGRRDYAGAGYGWIRYATREECERCISATDRKMTFQGMHYPAKVCPAMEKDFHFEFKDRLFPEDLAKRPGYWLKVLNNIEYFAKDYGKIFELRVFGKTVLEYRTRARTAVLFEPLVNKHVAIFTMNLFLENAVDCRLDNYHSVGESDDNYQVYKNFSRRGATNSVPYKPDMELDLSPCRNEDLKSATMLTKVMERYISEKRYKIECRVDGWQA</sequence>
<dbReference type="PANTHER" id="PTHR15481:SF0">
    <property type="entry name" value="LD23870P-RELATED"/>
    <property type="match status" value="1"/>
</dbReference>
<feature type="region of interest" description="Disordered" evidence="3">
    <location>
        <begin position="374"/>
        <end position="673"/>
    </location>
</feature>
<evidence type="ECO:0000256" key="1">
    <source>
        <dbReference type="ARBA" id="ARBA00022884"/>
    </source>
</evidence>
<feature type="compositionally biased region" description="Basic residues" evidence="3">
    <location>
        <begin position="560"/>
        <end position="570"/>
    </location>
</feature>
<dbReference type="GO" id="GO:0003723">
    <property type="term" value="F:RNA binding"/>
    <property type="evidence" value="ECO:0007669"/>
    <property type="project" value="UniProtKB-UniRule"/>
</dbReference>
<feature type="region of interest" description="Disordered" evidence="3">
    <location>
        <begin position="101"/>
        <end position="170"/>
    </location>
</feature>
<feature type="compositionally biased region" description="Basic and acidic residues" evidence="3">
    <location>
        <begin position="870"/>
        <end position="890"/>
    </location>
</feature>
<gene>
    <name evidence="5" type="ORF">FOZ61_005857</name>
</gene>
<feature type="compositionally biased region" description="Basic and acidic residues" evidence="3">
    <location>
        <begin position="497"/>
        <end position="545"/>
    </location>
</feature>
<evidence type="ECO:0000256" key="2">
    <source>
        <dbReference type="PROSITE-ProRule" id="PRU00176"/>
    </source>
</evidence>
<dbReference type="GO" id="GO:0005654">
    <property type="term" value="C:nucleoplasm"/>
    <property type="evidence" value="ECO:0007669"/>
    <property type="project" value="TreeGrafter"/>
</dbReference>
<dbReference type="GO" id="GO:0005737">
    <property type="term" value="C:cytoplasm"/>
    <property type="evidence" value="ECO:0007669"/>
    <property type="project" value="TreeGrafter"/>
</dbReference>
<dbReference type="SUPFAM" id="SSF54928">
    <property type="entry name" value="RNA-binding domain, RBD"/>
    <property type="match status" value="1"/>
</dbReference>
<feature type="compositionally biased region" description="Basic and acidic residues" evidence="3">
    <location>
        <begin position="441"/>
        <end position="454"/>
    </location>
</feature>
<feature type="compositionally biased region" description="Basic and acidic residues" evidence="3">
    <location>
        <begin position="897"/>
        <end position="913"/>
    </location>
</feature>
<dbReference type="Proteomes" id="UP000570595">
    <property type="component" value="Unassembled WGS sequence"/>
</dbReference>
<dbReference type="InterPro" id="IPR000504">
    <property type="entry name" value="RRM_dom"/>
</dbReference>
<dbReference type="AlphaFoldDB" id="A0A7J6LFR1"/>
<feature type="compositionally biased region" description="Basic and acidic residues" evidence="3">
    <location>
        <begin position="17"/>
        <end position="26"/>
    </location>
</feature>
<evidence type="ECO:0000256" key="3">
    <source>
        <dbReference type="SAM" id="MobiDB-lite"/>
    </source>
</evidence>
<dbReference type="GO" id="GO:0000398">
    <property type="term" value="P:mRNA splicing, via spliceosome"/>
    <property type="evidence" value="ECO:0007669"/>
    <property type="project" value="TreeGrafter"/>
</dbReference>
<feature type="compositionally biased region" description="Pro residues" evidence="3">
    <location>
        <begin position="210"/>
        <end position="222"/>
    </location>
</feature>
<accession>A0A7J6LFR1</accession>
<feature type="region of interest" description="Disordered" evidence="3">
    <location>
        <begin position="691"/>
        <end position="739"/>
    </location>
</feature>
<feature type="compositionally biased region" description="Basic and acidic residues" evidence="3">
    <location>
        <begin position="589"/>
        <end position="602"/>
    </location>
</feature>
<dbReference type="OrthoDB" id="272703at2759"/>
<feature type="region of interest" description="Disordered" evidence="3">
    <location>
        <begin position="205"/>
        <end position="295"/>
    </location>
</feature>
<dbReference type="SMART" id="SM00360">
    <property type="entry name" value="RRM"/>
    <property type="match status" value="1"/>
</dbReference>
<keyword evidence="1 2" id="KW-0694">RNA-binding</keyword>
<dbReference type="Pfam" id="PF00076">
    <property type="entry name" value="RRM_1"/>
    <property type="match status" value="1"/>
</dbReference>
<proteinExistence type="predicted"/>
<dbReference type="PROSITE" id="PS50102">
    <property type="entry name" value="RRM"/>
    <property type="match status" value="1"/>
</dbReference>
<feature type="region of interest" description="Disordered" evidence="3">
    <location>
        <begin position="324"/>
        <end position="343"/>
    </location>
</feature>
<feature type="compositionally biased region" description="Low complexity" evidence="3">
    <location>
        <begin position="571"/>
        <end position="588"/>
    </location>
</feature>
<feature type="compositionally biased region" description="Low complexity" evidence="3">
    <location>
        <begin position="278"/>
        <end position="289"/>
    </location>
</feature>
<dbReference type="CDD" id="cd00590">
    <property type="entry name" value="RRM_SF"/>
    <property type="match status" value="1"/>
</dbReference>
<dbReference type="PANTHER" id="PTHR15481">
    <property type="entry name" value="RIBONUCLEIC ACID BINDING PROTEIN S1"/>
    <property type="match status" value="1"/>
</dbReference>
<comment type="caution">
    <text evidence="5">The sequence shown here is derived from an EMBL/GenBank/DDBJ whole genome shotgun (WGS) entry which is preliminary data.</text>
</comment>
<feature type="region of interest" description="Disordered" evidence="3">
    <location>
        <begin position="859"/>
        <end position="913"/>
    </location>
</feature>
<evidence type="ECO:0000313" key="6">
    <source>
        <dbReference type="Proteomes" id="UP000570595"/>
    </source>
</evidence>